<evidence type="ECO:0000256" key="2">
    <source>
        <dbReference type="ARBA" id="ARBA00016807"/>
    </source>
</evidence>
<dbReference type="Pfam" id="PF13873">
    <property type="entry name" value="Myb_DNA-bind_5"/>
    <property type="match status" value="1"/>
</dbReference>
<dbReference type="AlphaFoldDB" id="A0A8R2A8A2"/>
<comment type="subunit">
    <text evidence="1">Self-associates forming complexes of several hundred monomers.</text>
</comment>
<dbReference type="PANTHER" id="PTHR23098:SF16">
    <property type="entry name" value="REGULATORY PROTEIN ZESTE"/>
    <property type="match status" value="1"/>
</dbReference>
<dbReference type="OrthoDB" id="3437960at2759"/>
<evidence type="ECO:0000256" key="3">
    <source>
        <dbReference type="ARBA" id="ARBA00023015"/>
    </source>
</evidence>
<dbReference type="GO" id="GO:0005634">
    <property type="term" value="C:nucleus"/>
    <property type="evidence" value="ECO:0007669"/>
    <property type="project" value="TreeGrafter"/>
</dbReference>
<feature type="domain" description="Myb/SANT-like DNA-binding" evidence="6">
    <location>
        <begin position="10"/>
        <end position="81"/>
    </location>
</feature>
<evidence type="ECO:0000313" key="7">
    <source>
        <dbReference type="EnsemblMetazoa" id="XP_003243647.1"/>
    </source>
</evidence>
<keyword evidence="4" id="KW-0804">Transcription</keyword>
<evidence type="ECO:0000313" key="8">
    <source>
        <dbReference type="Proteomes" id="UP000007819"/>
    </source>
</evidence>
<name>A0A8R2A8A2_ACYPI</name>
<dbReference type="InterPro" id="IPR028002">
    <property type="entry name" value="Myb_DNA-bind_5"/>
</dbReference>
<dbReference type="RefSeq" id="XP_003243647.1">
    <property type="nucleotide sequence ID" value="XM_003243599.3"/>
</dbReference>
<keyword evidence="3" id="KW-0805">Transcription regulation</keyword>
<evidence type="ECO:0000256" key="5">
    <source>
        <dbReference type="ARBA" id="ARBA00025466"/>
    </source>
</evidence>
<sequence length="264" mass="30038">MSKDTKVRPTQTQMRYLVDLMANDQQLCSGKFTKSFTHKITQQRWESISIQLNALPGAEKSWNKWKKTWQDNRNITKSKAAAIKRHIGGTGGGSKCEIELNEVQKEILPLFSQASVSGHFNSEESVVEFDFDDITKDVLTDANELCIEELVETITYSNSEKENNEPPLNIKAVNENYYEPSTFEPLTTTTSAHKPNSKRKLTAGAKLDESNSIAERLAKISEEKCRVKAVYYDKKLKLMEENNKILKNIETVVSTFIHEKSKIL</sequence>
<evidence type="ECO:0000256" key="4">
    <source>
        <dbReference type="ARBA" id="ARBA00023163"/>
    </source>
</evidence>
<dbReference type="EnsemblMetazoa" id="XM_003243599.4">
    <property type="protein sequence ID" value="XP_003243647.1"/>
    <property type="gene ID" value="LOC100573445"/>
</dbReference>
<organism evidence="7 8">
    <name type="scientific">Acyrthosiphon pisum</name>
    <name type="common">Pea aphid</name>
    <dbReference type="NCBI Taxonomy" id="7029"/>
    <lineage>
        <taxon>Eukaryota</taxon>
        <taxon>Metazoa</taxon>
        <taxon>Ecdysozoa</taxon>
        <taxon>Arthropoda</taxon>
        <taxon>Hexapoda</taxon>
        <taxon>Insecta</taxon>
        <taxon>Pterygota</taxon>
        <taxon>Neoptera</taxon>
        <taxon>Paraneoptera</taxon>
        <taxon>Hemiptera</taxon>
        <taxon>Sternorrhyncha</taxon>
        <taxon>Aphidomorpha</taxon>
        <taxon>Aphidoidea</taxon>
        <taxon>Aphididae</taxon>
        <taxon>Macrosiphini</taxon>
        <taxon>Acyrthosiphon</taxon>
    </lineage>
</organism>
<reference evidence="8" key="1">
    <citation type="submission" date="2010-06" db="EMBL/GenBank/DDBJ databases">
        <authorList>
            <person name="Jiang H."/>
            <person name="Abraham K."/>
            <person name="Ali S."/>
            <person name="Alsbrooks S.L."/>
            <person name="Anim B.N."/>
            <person name="Anosike U.S."/>
            <person name="Attaway T."/>
            <person name="Bandaranaike D.P."/>
            <person name="Battles P.K."/>
            <person name="Bell S.N."/>
            <person name="Bell A.V."/>
            <person name="Beltran B."/>
            <person name="Bickham C."/>
            <person name="Bustamante Y."/>
            <person name="Caleb T."/>
            <person name="Canada A."/>
            <person name="Cardenas V."/>
            <person name="Carter K."/>
            <person name="Chacko J."/>
            <person name="Chandrabose M.N."/>
            <person name="Chavez D."/>
            <person name="Chavez A."/>
            <person name="Chen L."/>
            <person name="Chu H.-S."/>
            <person name="Claassen K.J."/>
            <person name="Cockrell R."/>
            <person name="Collins M."/>
            <person name="Cooper J.A."/>
            <person name="Cree A."/>
            <person name="Curry S.M."/>
            <person name="Da Y."/>
            <person name="Dao M.D."/>
            <person name="Das B."/>
            <person name="Davila M.-L."/>
            <person name="Davy-Carroll L."/>
            <person name="Denson S."/>
            <person name="Dinh H."/>
            <person name="Ebong V.E."/>
            <person name="Edwards J.R."/>
            <person name="Egan A."/>
            <person name="El-Daye J."/>
            <person name="Escobedo L."/>
            <person name="Fernandez S."/>
            <person name="Fernando P.R."/>
            <person name="Flagg N."/>
            <person name="Forbes L.D."/>
            <person name="Fowler R.G."/>
            <person name="Fu Q."/>
            <person name="Gabisi R.A."/>
            <person name="Ganer J."/>
            <person name="Garbino Pronczuk A."/>
            <person name="Garcia R.M."/>
            <person name="Garner T."/>
            <person name="Garrett T.E."/>
            <person name="Gonzalez D.A."/>
            <person name="Hamid H."/>
            <person name="Hawkins E.S."/>
            <person name="Hirani K."/>
            <person name="Hogues M.E."/>
            <person name="Hollins B."/>
            <person name="Hsiao C.-H."/>
            <person name="Jabil R."/>
            <person name="James M.L."/>
            <person name="Jhangiani S.N."/>
            <person name="Johnson B."/>
            <person name="Johnson Q."/>
            <person name="Joshi V."/>
            <person name="Kalu J.B."/>
            <person name="Kam C."/>
            <person name="Kashfia A."/>
            <person name="Keebler J."/>
            <person name="Kisamo H."/>
            <person name="Kovar C.L."/>
            <person name="Lago L.A."/>
            <person name="Lai C.-Y."/>
            <person name="Laidlaw J."/>
            <person name="Lara F."/>
            <person name="Le T.-K."/>
            <person name="Lee S.L."/>
            <person name="Legall F.H."/>
            <person name="Lemon S.J."/>
            <person name="Lewis L.R."/>
            <person name="Li B."/>
            <person name="Liu Y."/>
            <person name="Liu Y.-S."/>
            <person name="Lopez J."/>
            <person name="Lozado R.J."/>
            <person name="Lu J."/>
            <person name="Madu R.C."/>
            <person name="Maheshwari M."/>
            <person name="Maheshwari R."/>
            <person name="Malloy K."/>
            <person name="Martinez E."/>
            <person name="Mathew T."/>
            <person name="Mercado I.C."/>
            <person name="Mercado C."/>
            <person name="Meyer B."/>
            <person name="Montgomery K."/>
            <person name="Morgan M.B."/>
            <person name="Munidasa M."/>
            <person name="Nazareth L.V."/>
            <person name="Nelson J."/>
            <person name="Ng B.M."/>
            <person name="Nguyen N.B."/>
            <person name="Nguyen P.Q."/>
            <person name="Nguyen T."/>
            <person name="Obregon M."/>
            <person name="Okwuonu G.O."/>
            <person name="Onwere C.G."/>
            <person name="Orozco G."/>
            <person name="Parra A."/>
            <person name="Patel S."/>
            <person name="Patil S."/>
            <person name="Perez A."/>
            <person name="Perez Y."/>
            <person name="Pham C."/>
            <person name="Primus E.L."/>
            <person name="Pu L.-L."/>
            <person name="Puazo M."/>
            <person name="Qin X."/>
            <person name="Quiroz J.B."/>
            <person name="Reese J."/>
            <person name="Richards S."/>
            <person name="Rives C.M."/>
            <person name="Robberts R."/>
            <person name="Ruiz S.J."/>
            <person name="Ruiz M.J."/>
            <person name="Santibanez J."/>
            <person name="Schneider B.W."/>
            <person name="Sisson I."/>
            <person name="Smith M."/>
            <person name="Sodergren E."/>
            <person name="Song X.-Z."/>
            <person name="Song B.B."/>
            <person name="Summersgill H."/>
            <person name="Thelus R."/>
            <person name="Thornton R.D."/>
            <person name="Trejos Z.Y."/>
            <person name="Usmani K."/>
            <person name="Vattathil S."/>
            <person name="Villasana D."/>
            <person name="Walker D.L."/>
            <person name="Wang S."/>
            <person name="Wang K."/>
            <person name="White C.S."/>
            <person name="Williams A.C."/>
            <person name="Williamson J."/>
            <person name="Wilson K."/>
            <person name="Woghiren I.O."/>
            <person name="Woodworth J.R."/>
            <person name="Worley K.C."/>
            <person name="Wright R.A."/>
            <person name="Wu W."/>
            <person name="Young L."/>
            <person name="Zhang L."/>
            <person name="Zhang J."/>
            <person name="Zhu Y."/>
            <person name="Muzny D.M."/>
            <person name="Weinstock G."/>
            <person name="Gibbs R.A."/>
        </authorList>
    </citation>
    <scope>NUCLEOTIDE SEQUENCE [LARGE SCALE GENOMIC DNA]</scope>
    <source>
        <strain evidence="8">LSR1</strain>
    </source>
</reference>
<proteinExistence type="predicted"/>
<dbReference type="KEGG" id="api:100573445"/>
<reference evidence="7" key="2">
    <citation type="submission" date="2022-06" db="UniProtKB">
        <authorList>
            <consortium name="EnsemblMetazoa"/>
        </authorList>
    </citation>
    <scope>IDENTIFICATION</scope>
</reference>
<evidence type="ECO:0000259" key="6">
    <source>
        <dbReference type="Pfam" id="PF13873"/>
    </source>
</evidence>
<protein>
    <recommendedName>
        <fullName evidence="2">Regulatory protein zeste</fullName>
    </recommendedName>
</protein>
<dbReference type="Proteomes" id="UP000007819">
    <property type="component" value="Unassembled WGS sequence"/>
</dbReference>
<keyword evidence="8" id="KW-1185">Reference proteome</keyword>
<accession>A0A8R2A8A2</accession>
<comment type="function">
    <text evidence="5">Involved in transvection phenomena (= synapsis-dependent gene expression), where the synaptic pairing of chromosomes carrying genes with which zeste interacts influences the expression of these genes. Zeste binds to DNA and stimulates transcription from a nearby promoter.</text>
</comment>
<dbReference type="PANTHER" id="PTHR23098">
    <property type="entry name" value="AGAP001331-PA-RELATED"/>
    <property type="match status" value="1"/>
</dbReference>
<evidence type="ECO:0000256" key="1">
    <source>
        <dbReference type="ARBA" id="ARBA00011764"/>
    </source>
</evidence>
<dbReference type="GeneID" id="100573445"/>